<dbReference type="Gene3D" id="3.40.30.120">
    <property type="match status" value="1"/>
</dbReference>
<organism evidence="6 7">
    <name type="scientific">Sorangium cellulosum (strain So ce56)</name>
    <name type="common">Polyangium cellulosum (strain So ce56)</name>
    <dbReference type="NCBI Taxonomy" id="448385"/>
    <lineage>
        <taxon>Bacteria</taxon>
        <taxon>Pseudomonadati</taxon>
        <taxon>Myxococcota</taxon>
        <taxon>Polyangia</taxon>
        <taxon>Polyangiales</taxon>
        <taxon>Polyangiaceae</taxon>
        <taxon>Sorangium</taxon>
    </lineage>
</organism>
<dbReference type="Gene3D" id="3.30.9.10">
    <property type="entry name" value="D-Amino Acid Oxidase, subunit A, domain 2"/>
    <property type="match status" value="1"/>
</dbReference>
<keyword evidence="7" id="KW-1185">Reference proteome</keyword>
<evidence type="ECO:0000259" key="5">
    <source>
        <dbReference type="Pfam" id="PF01494"/>
    </source>
</evidence>
<keyword evidence="4" id="KW-1133">Transmembrane helix</keyword>
<dbReference type="eggNOG" id="COG0654">
    <property type="taxonomic scope" value="Bacteria"/>
</dbReference>
<dbReference type="SUPFAM" id="SSF51905">
    <property type="entry name" value="FAD/NAD(P)-binding domain"/>
    <property type="match status" value="1"/>
</dbReference>
<dbReference type="GO" id="GO:0071949">
    <property type="term" value="F:FAD binding"/>
    <property type="evidence" value="ECO:0007669"/>
    <property type="project" value="InterPro"/>
</dbReference>
<reference evidence="6 7" key="1">
    <citation type="journal article" date="2007" name="Nat. Biotechnol.">
        <title>Complete genome sequence of the myxobacterium Sorangium cellulosum.</title>
        <authorList>
            <person name="Schneiker S."/>
            <person name="Perlova O."/>
            <person name="Kaiser O."/>
            <person name="Gerth K."/>
            <person name="Alici A."/>
            <person name="Altmeyer M.O."/>
            <person name="Bartels D."/>
            <person name="Bekel T."/>
            <person name="Beyer S."/>
            <person name="Bode E."/>
            <person name="Bode H.B."/>
            <person name="Bolten C.J."/>
            <person name="Choudhuri J.V."/>
            <person name="Doss S."/>
            <person name="Elnakady Y.A."/>
            <person name="Frank B."/>
            <person name="Gaigalat L."/>
            <person name="Goesmann A."/>
            <person name="Groeger C."/>
            <person name="Gross F."/>
            <person name="Jelsbak L."/>
            <person name="Jelsbak L."/>
            <person name="Kalinowski J."/>
            <person name="Kegler C."/>
            <person name="Knauber T."/>
            <person name="Konietzny S."/>
            <person name="Kopp M."/>
            <person name="Krause L."/>
            <person name="Krug D."/>
            <person name="Linke B."/>
            <person name="Mahmud T."/>
            <person name="Martinez-Arias R."/>
            <person name="McHardy A.C."/>
            <person name="Merai M."/>
            <person name="Meyer F."/>
            <person name="Mormann S."/>
            <person name="Munoz-Dorado J."/>
            <person name="Perez J."/>
            <person name="Pradella S."/>
            <person name="Rachid S."/>
            <person name="Raddatz G."/>
            <person name="Rosenau F."/>
            <person name="Rueckert C."/>
            <person name="Sasse F."/>
            <person name="Scharfe M."/>
            <person name="Schuster S.C."/>
            <person name="Suen G."/>
            <person name="Treuner-Lange A."/>
            <person name="Velicer G.J."/>
            <person name="Vorholter F.-J."/>
            <person name="Weissman K.J."/>
            <person name="Welch R.D."/>
            <person name="Wenzel S.C."/>
            <person name="Whitworth D.E."/>
            <person name="Wilhelm S."/>
            <person name="Wittmann C."/>
            <person name="Bloecker H."/>
            <person name="Puehler A."/>
            <person name="Mueller R."/>
        </authorList>
    </citation>
    <scope>NUCLEOTIDE SEQUENCE [LARGE SCALE GENOMIC DNA]</scope>
    <source>
        <strain evidence="7">So ce56</strain>
    </source>
</reference>
<dbReference type="Proteomes" id="UP000002139">
    <property type="component" value="Chromosome"/>
</dbReference>
<feature type="domain" description="FAD-binding" evidence="5">
    <location>
        <begin position="6"/>
        <end position="345"/>
    </location>
</feature>
<evidence type="ECO:0000256" key="3">
    <source>
        <dbReference type="ARBA" id="ARBA00022827"/>
    </source>
</evidence>
<keyword evidence="6" id="KW-0560">Oxidoreductase</keyword>
<dbReference type="Pfam" id="PF21274">
    <property type="entry name" value="Rng_hyd_C"/>
    <property type="match status" value="1"/>
</dbReference>
<accession>A9GY62</accession>
<gene>
    <name evidence="6" type="primary">tfdB</name>
    <name evidence="6" type="ordered locus">sce7022</name>
</gene>
<dbReference type="BioCyc" id="SCEL448385:SCE_RS36030-MONOMER"/>
<dbReference type="KEGG" id="scl:sce7022"/>
<sequence length="536" mass="57902">MHVESTSVLVVGGSLVGLSAAVFLAWRGVRTVLVERHAGSSPHPRAIGYTPRTLELYRAVGLGPHIPQVPPGFRLRRARVESLAGAWFEEVPWTPGEQAAPPIERSPCTGAAIAQDRLEPRLRDRAVELGADVRLETELTRFEQDPGGVTAWLRERDGREVALRASYLVAADGHRSAIREALGIGRTGRGRIRAVRSVLFRAPLEEYLRTGVTQFAIEQPGFSAFLTTYGDGRWVLIFWDDEERDAATLRALISRAIGRADLEIEIVTTGRWEISALVADRFTSGRVFLAGDAAHTLPPNRGGYGANTGIEDAHNLAWKLSAVLSGASTPELLDTYDAERRPIAWLRHHQIFAREDYKAHAGGTAGGVPILDDDAMELGQLVRSTAVLGAGDGLPPALRPEQWAGQPGTRAPHAWVVRGGERLSTLDLLQRRWVLLTEDARWRPAAAQAGEQLGIELECVLIGADVRSSDDGALCRAFGLGAGGASLVRPDGYVAWRSLDLPEDPAGALADALGRVSSAPRHTMTPDERPETAVGA</sequence>
<comment type="cofactor">
    <cofactor evidence="1">
        <name>FAD</name>
        <dbReference type="ChEBI" id="CHEBI:57692"/>
    </cofactor>
</comment>
<dbReference type="EC" id="1.14.13.20" evidence="6"/>
<dbReference type="InterPro" id="IPR036188">
    <property type="entry name" value="FAD/NAD-bd_sf"/>
</dbReference>
<dbReference type="PANTHER" id="PTHR43004">
    <property type="entry name" value="TRK SYSTEM POTASSIUM UPTAKE PROTEIN"/>
    <property type="match status" value="1"/>
</dbReference>
<keyword evidence="2" id="KW-0285">Flavoprotein</keyword>
<dbReference type="InterPro" id="IPR050641">
    <property type="entry name" value="RIFMO-like"/>
</dbReference>
<dbReference type="PRINTS" id="PR00420">
    <property type="entry name" value="RNGMNOXGNASE"/>
</dbReference>
<dbReference type="EMBL" id="AM746676">
    <property type="protein sequence ID" value="CAN97191.1"/>
    <property type="molecule type" value="Genomic_DNA"/>
</dbReference>
<dbReference type="RefSeq" id="WP_012239630.1">
    <property type="nucleotide sequence ID" value="NC_010162.1"/>
</dbReference>
<keyword evidence="4" id="KW-0812">Transmembrane</keyword>
<dbReference type="OrthoDB" id="5482506at2"/>
<dbReference type="Pfam" id="PF01494">
    <property type="entry name" value="FAD_binding_3"/>
    <property type="match status" value="1"/>
</dbReference>
<evidence type="ECO:0000256" key="2">
    <source>
        <dbReference type="ARBA" id="ARBA00022630"/>
    </source>
</evidence>
<keyword evidence="4" id="KW-0472">Membrane</keyword>
<dbReference type="InterPro" id="IPR002938">
    <property type="entry name" value="FAD-bd"/>
</dbReference>
<evidence type="ECO:0000256" key="4">
    <source>
        <dbReference type="SAM" id="Phobius"/>
    </source>
</evidence>
<dbReference type="HOGENOM" id="CLU_009665_14_2_7"/>
<name>A9GY62_SORC5</name>
<dbReference type="AlphaFoldDB" id="A9GY62"/>
<feature type="transmembrane region" description="Helical" evidence="4">
    <location>
        <begin position="6"/>
        <end position="26"/>
    </location>
</feature>
<protein>
    <submittedName>
        <fullName evidence="6">2,4-dichlorophenol 6-monooxygenase</fullName>
        <ecNumber evidence="6">1.14.13.20</ecNumber>
    </submittedName>
</protein>
<keyword evidence="3" id="KW-0274">FAD</keyword>
<dbReference type="STRING" id="448385.sce7022"/>
<dbReference type="PANTHER" id="PTHR43004:SF19">
    <property type="entry name" value="BINDING MONOOXYGENASE, PUTATIVE (JCVI)-RELATED"/>
    <property type="match status" value="1"/>
</dbReference>
<dbReference type="Gene3D" id="3.50.50.60">
    <property type="entry name" value="FAD/NAD(P)-binding domain"/>
    <property type="match status" value="1"/>
</dbReference>
<evidence type="ECO:0000313" key="6">
    <source>
        <dbReference type="EMBL" id="CAN97191.1"/>
    </source>
</evidence>
<dbReference type="GO" id="GO:0018666">
    <property type="term" value="F:2,4-dichlorophenol 6-monooxygenase activity"/>
    <property type="evidence" value="ECO:0007669"/>
    <property type="project" value="UniProtKB-EC"/>
</dbReference>
<evidence type="ECO:0000313" key="7">
    <source>
        <dbReference type="Proteomes" id="UP000002139"/>
    </source>
</evidence>
<evidence type="ECO:0000256" key="1">
    <source>
        <dbReference type="ARBA" id="ARBA00001974"/>
    </source>
</evidence>
<proteinExistence type="predicted"/>